<gene>
    <name evidence="6" type="ORF">LKD32_13465</name>
</gene>
<dbReference type="PANTHER" id="PTHR45339:SF3">
    <property type="entry name" value="HISTIDINE KINASE"/>
    <property type="match status" value="1"/>
</dbReference>
<dbReference type="EMBL" id="JAJEPU010000059">
    <property type="protein sequence ID" value="MCC2165864.1"/>
    <property type="molecule type" value="Genomic_DNA"/>
</dbReference>
<dbReference type="AlphaFoldDB" id="A0AAE3ATX6"/>
<evidence type="ECO:0000313" key="7">
    <source>
        <dbReference type="Proteomes" id="UP001198962"/>
    </source>
</evidence>
<dbReference type="InterPro" id="IPR001789">
    <property type="entry name" value="Sig_transdc_resp-reg_receiver"/>
</dbReference>
<dbReference type="GO" id="GO:0000160">
    <property type="term" value="P:phosphorelay signal transduction system"/>
    <property type="evidence" value="ECO:0007669"/>
    <property type="project" value="InterPro"/>
</dbReference>
<dbReference type="SUPFAM" id="SSF52172">
    <property type="entry name" value="CheY-like"/>
    <property type="match status" value="1"/>
</dbReference>
<keyword evidence="7" id="KW-1185">Reference proteome</keyword>
<evidence type="ECO:0000256" key="1">
    <source>
        <dbReference type="ARBA" id="ARBA00018672"/>
    </source>
</evidence>
<proteinExistence type="predicted"/>
<reference evidence="6" key="1">
    <citation type="submission" date="2021-10" db="EMBL/GenBank/DDBJ databases">
        <title>Anaerobic single-cell dispensing facilitates the cultivation of human gut bacteria.</title>
        <authorList>
            <person name="Afrizal A."/>
        </authorList>
    </citation>
    <scope>NUCLEOTIDE SEQUENCE</scope>
    <source>
        <strain evidence="6">CLA-AA-H274</strain>
    </source>
</reference>
<evidence type="ECO:0000313" key="6">
    <source>
        <dbReference type="EMBL" id="MCC2165864.1"/>
    </source>
</evidence>
<comment type="caution">
    <text evidence="6">The sequence shown here is derived from an EMBL/GenBank/DDBJ whole genome shotgun (WGS) entry which is preliminary data.</text>
</comment>
<feature type="domain" description="Response regulatory" evidence="5">
    <location>
        <begin position="1"/>
        <end position="118"/>
    </location>
</feature>
<organism evidence="6 7">
    <name type="scientific">Brotaphodocola catenula</name>
    <dbReference type="NCBI Taxonomy" id="2885361"/>
    <lineage>
        <taxon>Bacteria</taxon>
        <taxon>Bacillati</taxon>
        <taxon>Bacillota</taxon>
        <taxon>Clostridia</taxon>
        <taxon>Lachnospirales</taxon>
        <taxon>Lachnospiraceae</taxon>
        <taxon>Brotaphodocola</taxon>
    </lineage>
</organism>
<evidence type="ECO:0000256" key="2">
    <source>
        <dbReference type="ARBA" id="ARBA00022553"/>
    </source>
</evidence>
<comment type="function">
    <text evidence="3">May play the central regulatory role in sporulation. It may be an element of the effector pathway responsible for the activation of sporulation genes in response to nutritional stress. Spo0A may act in concert with spo0H (a sigma factor) to control the expression of some genes that are critical to the sporulation process.</text>
</comment>
<dbReference type="PROSITE" id="PS50110">
    <property type="entry name" value="RESPONSE_REGULATORY"/>
    <property type="match status" value="1"/>
</dbReference>
<dbReference type="CDD" id="cd17546">
    <property type="entry name" value="REC_hyHK_CKI1_RcsC-like"/>
    <property type="match status" value="1"/>
</dbReference>
<evidence type="ECO:0000259" key="5">
    <source>
        <dbReference type="PROSITE" id="PS50110"/>
    </source>
</evidence>
<dbReference type="InterPro" id="IPR011006">
    <property type="entry name" value="CheY-like_superfamily"/>
</dbReference>
<dbReference type="RefSeq" id="WP_308452059.1">
    <property type="nucleotide sequence ID" value="NZ_JAJEPU010000059.1"/>
</dbReference>
<accession>A0AAE3ATX6</accession>
<feature type="modified residue" description="4-aspartylphosphate" evidence="4">
    <location>
        <position position="49"/>
    </location>
</feature>
<evidence type="ECO:0000256" key="4">
    <source>
        <dbReference type="PROSITE-ProRule" id="PRU00169"/>
    </source>
</evidence>
<sequence>MEDNELNREIATALLKEIGIIVDSVEDGTDAVERMNEVEDDRYDLIFMDIQMPKMDGYMTTREIRTLKNNKKANVPIIAMTANAFEEDKKKAFKAGMNAHIAKPIDIKTILAVFDQVFRNL</sequence>
<keyword evidence="2 4" id="KW-0597">Phosphoprotein</keyword>
<dbReference type="Gene3D" id="3.40.50.2300">
    <property type="match status" value="1"/>
</dbReference>
<name>A0AAE3ATX6_9FIRM</name>
<dbReference type="PANTHER" id="PTHR45339">
    <property type="entry name" value="HYBRID SIGNAL TRANSDUCTION HISTIDINE KINASE J"/>
    <property type="match status" value="1"/>
</dbReference>
<protein>
    <recommendedName>
        <fullName evidence="1">Stage 0 sporulation protein A homolog</fullName>
    </recommendedName>
</protein>
<evidence type="ECO:0000256" key="3">
    <source>
        <dbReference type="ARBA" id="ARBA00024867"/>
    </source>
</evidence>
<dbReference type="Proteomes" id="UP001198962">
    <property type="component" value="Unassembled WGS sequence"/>
</dbReference>
<dbReference type="Pfam" id="PF00072">
    <property type="entry name" value="Response_reg"/>
    <property type="match status" value="1"/>
</dbReference>
<dbReference type="SMART" id="SM00448">
    <property type="entry name" value="REC"/>
    <property type="match status" value="1"/>
</dbReference>